<dbReference type="InterPro" id="IPR016181">
    <property type="entry name" value="Acyl_CoA_acyltransferase"/>
</dbReference>
<dbReference type="RefSeq" id="WP_204199098.1">
    <property type="nucleotide sequence ID" value="NZ_JAFEMC010000003.1"/>
</dbReference>
<feature type="region of interest" description="Disordered" evidence="1">
    <location>
        <begin position="1"/>
        <end position="20"/>
    </location>
</feature>
<protein>
    <submittedName>
        <fullName evidence="3">GNAT family N-acetyltransferase</fullName>
    </submittedName>
</protein>
<proteinExistence type="predicted"/>
<dbReference type="PROSITE" id="PS51186">
    <property type="entry name" value="GNAT"/>
    <property type="match status" value="1"/>
</dbReference>
<evidence type="ECO:0000256" key="1">
    <source>
        <dbReference type="SAM" id="MobiDB-lite"/>
    </source>
</evidence>
<feature type="domain" description="N-acetyltransferase" evidence="2">
    <location>
        <begin position="11"/>
        <end position="171"/>
    </location>
</feature>
<sequence length="171" mass="19233">MTPPILSTTRLTLSPHEPGDLEEMASMHADPGFYAPLSGKPTPREEVWHRLLRYIGHWQVAEYGHWVVRDSATRTWLGEVGIMDSRRGTVPDFEGVPEVGWGFRGDAQGRGFAREALEAVFGWADPRLSRTMCIIDPGNAPSRRLAERLGFVAFAKGLYRDKPTLILERTM</sequence>
<dbReference type="InterPro" id="IPR051531">
    <property type="entry name" value="N-acetyltransferase"/>
</dbReference>
<dbReference type="EMBL" id="JAFEMC010000003">
    <property type="protein sequence ID" value="MBM6576995.1"/>
    <property type="molecule type" value="Genomic_DNA"/>
</dbReference>
<feature type="compositionally biased region" description="Polar residues" evidence="1">
    <location>
        <begin position="1"/>
        <end position="12"/>
    </location>
</feature>
<dbReference type="SUPFAM" id="SSF55729">
    <property type="entry name" value="Acyl-CoA N-acyltransferases (Nat)"/>
    <property type="match status" value="1"/>
</dbReference>
<dbReference type="PANTHER" id="PTHR43792">
    <property type="entry name" value="GNAT FAMILY, PUTATIVE (AFU_ORTHOLOGUE AFUA_3G00765)-RELATED-RELATED"/>
    <property type="match status" value="1"/>
</dbReference>
<dbReference type="PANTHER" id="PTHR43792:SF16">
    <property type="entry name" value="N-ACETYLTRANSFERASE DOMAIN-CONTAINING PROTEIN"/>
    <property type="match status" value="1"/>
</dbReference>
<dbReference type="Gene3D" id="3.40.630.30">
    <property type="match status" value="1"/>
</dbReference>
<dbReference type="Proteomes" id="UP000763641">
    <property type="component" value="Unassembled WGS sequence"/>
</dbReference>
<comment type="caution">
    <text evidence="3">The sequence shown here is derived from an EMBL/GenBank/DDBJ whole genome shotgun (WGS) entry which is preliminary data.</text>
</comment>
<keyword evidence="4" id="KW-1185">Reference proteome</keyword>
<evidence type="ECO:0000259" key="2">
    <source>
        <dbReference type="PROSITE" id="PS51186"/>
    </source>
</evidence>
<reference evidence="3 4" key="1">
    <citation type="submission" date="2020-12" db="EMBL/GenBank/DDBJ databases">
        <title>Sphingomonas sp.</title>
        <authorList>
            <person name="Kim M.K."/>
        </authorList>
    </citation>
    <scope>NUCLEOTIDE SEQUENCE [LARGE SCALE GENOMIC DNA]</scope>
    <source>
        <strain evidence="3 4">BT552</strain>
    </source>
</reference>
<evidence type="ECO:0000313" key="3">
    <source>
        <dbReference type="EMBL" id="MBM6576995.1"/>
    </source>
</evidence>
<dbReference type="Pfam" id="PF13302">
    <property type="entry name" value="Acetyltransf_3"/>
    <property type="match status" value="1"/>
</dbReference>
<gene>
    <name evidence="3" type="ORF">ILT43_11465</name>
</gene>
<evidence type="ECO:0000313" key="4">
    <source>
        <dbReference type="Proteomes" id="UP000763641"/>
    </source>
</evidence>
<organism evidence="3 4">
    <name type="scientific">Sphingomonas longa</name>
    <dbReference type="NCBI Taxonomy" id="2778730"/>
    <lineage>
        <taxon>Bacteria</taxon>
        <taxon>Pseudomonadati</taxon>
        <taxon>Pseudomonadota</taxon>
        <taxon>Alphaproteobacteria</taxon>
        <taxon>Sphingomonadales</taxon>
        <taxon>Sphingomonadaceae</taxon>
        <taxon>Sphingomonas</taxon>
    </lineage>
</organism>
<name>A0ABS2D7U6_9SPHN</name>
<accession>A0ABS2D7U6</accession>
<dbReference type="InterPro" id="IPR000182">
    <property type="entry name" value="GNAT_dom"/>
</dbReference>